<keyword evidence="2 6" id="KW-0378">Hydrolase</keyword>
<dbReference type="EMBL" id="RZOA01000014">
    <property type="protein sequence ID" value="KAA8822888.1"/>
    <property type="molecule type" value="Genomic_DNA"/>
</dbReference>
<dbReference type="GO" id="GO:0008777">
    <property type="term" value="F:acetylornithine deacetylase activity"/>
    <property type="evidence" value="ECO:0007669"/>
    <property type="project" value="TreeGrafter"/>
</dbReference>
<keyword evidence="1" id="KW-0479">Metal-binding</keyword>
<proteinExistence type="predicted"/>
<dbReference type="Gene3D" id="3.30.70.360">
    <property type="match status" value="1"/>
</dbReference>
<dbReference type="SUPFAM" id="SSF53187">
    <property type="entry name" value="Zn-dependent exopeptidases"/>
    <property type="match status" value="1"/>
</dbReference>
<evidence type="ECO:0000256" key="3">
    <source>
        <dbReference type="NCBIfam" id="TIGR01900"/>
    </source>
</evidence>
<keyword evidence="8" id="KW-1185">Reference proteome</keyword>
<organism evidence="6 7">
    <name type="scientific">Bifidobacterium vespertilionis</name>
    <dbReference type="NCBI Taxonomy" id="2562524"/>
    <lineage>
        <taxon>Bacteria</taxon>
        <taxon>Bacillati</taxon>
        <taxon>Actinomycetota</taxon>
        <taxon>Actinomycetes</taxon>
        <taxon>Bifidobacteriales</taxon>
        <taxon>Bifidobacteriaceae</taxon>
        <taxon>Bifidobacterium</taxon>
    </lineage>
</organism>
<accession>A0A5J5DTL5</accession>
<dbReference type="EMBL" id="RZNZ01000015">
    <property type="protein sequence ID" value="KAA8818408.1"/>
    <property type="molecule type" value="Genomic_DNA"/>
</dbReference>
<feature type="domain" description="Peptidase M20 dimerisation" evidence="4">
    <location>
        <begin position="191"/>
        <end position="284"/>
    </location>
</feature>
<dbReference type="Proteomes" id="UP000374630">
    <property type="component" value="Unassembled WGS sequence"/>
</dbReference>
<dbReference type="PANTHER" id="PTHR43808:SF31">
    <property type="entry name" value="N-ACETYL-L-CITRULLINE DEACETYLASE"/>
    <property type="match status" value="1"/>
</dbReference>
<dbReference type="AlphaFoldDB" id="A0A5J5DTL5"/>
<evidence type="ECO:0000313" key="6">
    <source>
        <dbReference type="EMBL" id="KAA8822888.1"/>
    </source>
</evidence>
<dbReference type="OrthoDB" id="7055905at2"/>
<dbReference type="EC" id="3.5.1.18" evidence="3"/>
<dbReference type="InterPro" id="IPR036264">
    <property type="entry name" value="Bact_exopeptidase_dim_dom"/>
</dbReference>
<evidence type="ECO:0000313" key="5">
    <source>
        <dbReference type="EMBL" id="KAA8818408.1"/>
    </source>
</evidence>
<dbReference type="Pfam" id="PF07687">
    <property type="entry name" value="M20_dimer"/>
    <property type="match status" value="1"/>
</dbReference>
<dbReference type="RefSeq" id="WP_150354357.1">
    <property type="nucleotide sequence ID" value="NZ_RZNZ01000015.1"/>
</dbReference>
<dbReference type="PANTHER" id="PTHR43808">
    <property type="entry name" value="ACETYLORNITHINE DEACETYLASE"/>
    <property type="match status" value="1"/>
</dbReference>
<dbReference type="Proteomes" id="UP000345527">
    <property type="component" value="Unassembled WGS sequence"/>
</dbReference>
<dbReference type="Gene3D" id="3.40.630.10">
    <property type="entry name" value="Zn peptidases"/>
    <property type="match status" value="1"/>
</dbReference>
<dbReference type="InterPro" id="IPR050072">
    <property type="entry name" value="Peptidase_M20A"/>
</dbReference>
<sequence>MSELGFDPSATRPEALAALLEQIMAVYSVSDDETSLADSIEDFLRRECPHLTVRRHGDTLVASTALGRDHRVILAGHIDTVPVIDNFPPRWLEPGDPLIRPEIARDHPDERVMWGRGATDMKASDAVMLYLAAALAEPAYDLTYVFYDHEEVAAEQNGLRKVVETHPDWIQGDFAIIGEPTGCGIEGGCNGTIRFDVITHGVAAHSARAWMGENAIHKAADILNRLNAYKPADVPVDGLVYREGLNATLISGGKGTNVIPDECRVHVNYRFAPDKSVAQAKALMMGADAGAELGNGEHVATGGMFEGYGIEMKDESPSARPGMDAPFAVSLARLVKERTGRDPLAKLGWTDVARFSQLGVPAVNLGAGDPLLAHKHDEQVPESDLGLLAGILEDALG</sequence>
<dbReference type="InterPro" id="IPR011650">
    <property type="entry name" value="Peptidase_M20_dimer"/>
</dbReference>
<evidence type="ECO:0000313" key="7">
    <source>
        <dbReference type="Proteomes" id="UP000345527"/>
    </source>
</evidence>
<dbReference type="InterPro" id="IPR002933">
    <property type="entry name" value="Peptidase_M20"/>
</dbReference>
<dbReference type="Pfam" id="PF01546">
    <property type="entry name" value="Peptidase_M20"/>
    <property type="match status" value="1"/>
</dbReference>
<dbReference type="GO" id="GO:0006526">
    <property type="term" value="P:L-arginine biosynthetic process"/>
    <property type="evidence" value="ECO:0007669"/>
    <property type="project" value="TreeGrafter"/>
</dbReference>
<dbReference type="GO" id="GO:0046872">
    <property type="term" value="F:metal ion binding"/>
    <property type="evidence" value="ECO:0007669"/>
    <property type="project" value="UniProtKB-KW"/>
</dbReference>
<name>A0A5J5DTL5_9BIFI</name>
<evidence type="ECO:0000313" key="8">
    <source>
        <dbReference type="Proteomes" id="UP000374630"/>
    </source>
</evidence>
<dbReference type="InterPro" id="IPR010174">
    <property type="entry name" value="Succinyl-DAP_deSuclase_DapE"/>
</dbReference>
<protein>
    <recommendedName>
        <fullName evidence="3">Succinyl-diaminopimelate desuccinylase</fullName>
        <ecNumber evidence="3">3.5.1.18</ecNumber>
    </recommendedName>
</protein>
<dbReference type="NCBIfam" id="TIGR01900">
    <property type="entry name" value="dapE-gram_pos"/>
    <property type="match status" value="1"/>
</dbReference>
<dbReference type="SUPFAM" id="SSF55031">
    <property type="entry name" value="Bacterial exopeptidase dimerisation domain"/>
    <property type="match status" value="1"/>
</dbReference>
<evidence type="ECO:0000256" key="1">
    <source>
        <dbReference type="ARBA" id="ARBA00022723"/>
    </source>
</evidence>
<dbReference type="GO" id="GO:0009014">
    <property type="term" value="F:succinyl-diaminopimelate desuccinylase activity"/>
    <property type="evidence" value="ECO:0007669"/>
    <property type="project" value="UniProtKB-UniRule"/>
</dbReference>
<evidence type="ECO:0000256" key="2">
    <source>
        <dbReference type="ARBA" id="ARBA00022801"/>
    </source>
</evidence>
<comment type="caution">
    <text evidence="6">The sequence shown here is derived from an EMBL/GenBank/DDBJ whole genome shotgun (WGS) entry which is preliminary data.</text>
</comment>
<reference evidence="7 8" key="1">
    <citation type="journal article" date="2019" name="Syst. Appl. Microbiol.">
        <title>Characterization of Bifidobacterium species in feaces of the Egyptian fruit bat: Description of B. vespertilionis sp. nov. and B. rousetti sp. nov.</title>
        <authorList>
            <person name="Modesto M."/>
            <person name="Satti M."/>
            <person name="Watanabe K."/>
            <person name="Puglisi E."/>
            <person name="Morelli L."/>
            <person name="Huang C.-H."/>
            <person name="Liou J.-S."/>
            <person name="Miyashita M."/>
            <person name="Tamura T."/>
            <person name="Saito S."/>
            <person name="Mori K."/>
            <person name="Huang L."/>
            <person name="Sciavilla P."/>
            <person name="Sandri C."/>
            <person name="Spiezio C."/>
            <person name="Vitali F."/>
            <person name="Cavalieri D."/>
            <person name="Perpetuini G."/>
            <person name="Tofalo R."/>
            <person name="Bonetti A."/>
            <person name="Arita M."/>
            <person name="Mattarelli P."/>
        </authorList>
    </citation>
    <scope>NUCLEOTIDE SEQUENCE [LARGE SCALE GENOMIC DNA]</scope>
    <source>
        <strain evidence="5 8">RST16</strain>
        <strain evidence="6 7">RST8</strain>
    </source>
</reference>
<dbReference type="GO" id="GO:0009089">
    <property type="term" value="P:lysine biosynthetic process via diaminopimelate"/>
    <property type="evidence" value="ECO:0007669"/>
    <property type="project" value="UniProtKB-UniRule"/>
</dbReference>
<gene>
    <name evidence="6" type="ORF">EM848_07745</name>
    <name evidence="5" type="ORF">EMO90_10065</name>
</gene>
<evidence type="ECO:0000259" key="4">
    <source>
        <dbReference type="Pfam" id="PF07687"/>
    </source>
</evidence>